<accession>A0A3Q7IIV0</accession>
<reference evidence="2" key="1">
    <citation type="journal article" date="2012" name="Nature">
        <title>The tomato genome sequence provides insights into fleshy fruit evolution.</title>
        <authorList>
            <consortium name="Tomato Genome Consortium"/>
        </authorList>
    </citation>
    <scope>NUCLEOTIDE SEQUENCE [LARGE SCALE GENOMIC DNA]</scope>
    <source>
        <strain evidence="2">cv. Heinz 1706</strain>
    </source>
</reference>
<dbReference type="InParanoid" id="A0A3Q7IIV0"/>
<keyword evidence="3" id="KW-1185">Reference proteome</keyword>
<dbReference type="Proteomes" id="UP000004994">
    <property type="component" value="Chromosome 8"/>
</dbReference>
<feature type="compositionally biased region" description="Basic and acidic residues" evidence="1">
    <location>
        <begin position="153"/>
        <end position="165"/>
    </location>
</feature>
<dbReference type="EnsemblPlants" id="Solyc08g062100.2.1">
    <property type="protein sequence ID" value="Solyc08g062100.2.1"/>
    <property type="gene ID" value="Solyc08g062100.2"/>
</dbReference>
<feature type="compositionally biased region" description="Basic and acidic residues" evidence="1">
    <location>
        <begin position="76"/>
        <end position="106"/>
    </location>
</feature>
<feature type="compositionally biased region" description="Basic and acidic residues" evidence="1">
    <location>
        <begin position="114"/>
        <end position="125"/>
    </location>
</feature>
<feature type="region of interest" description="Disordered" evidence="1">
    <location>
        <begin position="76"/>
        <end position="171"/>
    </location>
</feature>
<sequence>MDSDDKKQQFQPSNHSRHLSALPFQFPHTLLLPLCPHACSKFTADSLLISSSAASFFGATATPFFGAIFMEERLGGGWRSEKGRKKEEGGWKREEGVREGDGERKRNGTTGDGGGREKSKREGERMAGGCLEEGEGAAGEEGTKGKGLLGEQGTKERMEEIEERRRGRVFF</sequence>
<protein>
    <submittedName>
        <fullName evidence="2">Uncharacterized protein</fullName>
    </submittedName>
</protein>
<evidence type="ECO:0000313" key="2">
    <source>
        <dbReference type="EnsemblPlants" id="Solyc08g062100.2.1"/>
    </source>
</evidence>
<evidence type="ECO:0000313" key="3">
    <source>
        <dbReference type="Proteomes" id="UP000004994"/>
    </source>
</evidence>
<evidence type="ECO:0000256" key="1">
    <source>
        <dbReference type="SAM" id="MobiDB-lite"/>
    </source>
</evidence>
<dbReference type="Gramene" id="Solyc08g062100.2.1">
    <property type="protein sequence ID" value="Solyc08g062100.2.1"/>
    <property type="gene ID" value="Solyc08g062100.2"/>
</dbReference>
<reference evidence="2" key="2">
    <citation type="submission" date="2019-01" db="UniProtKB">
        <authorList>
            <consortium name="EnsemblPlants"/>
        </authorList>
    </citation>
    <scope>IDENTIFICATION</scope>
    <source>
        <strain evidence="2">cv. Heinz 1706</strain>
    </source>
</reference>
<organism evidence="2">
    <name type="scientific">Solanum lycopersicum</name>
    <name type="common">Tomato</name>
    <name type="synonym">Lycopersicon esculentum</name>
    <dbReference type="NCBI Taxonomy" id="4081"/>
    <lineage>
        <taxon>Eukaryota</taxon>
        <taxon>Viridiplantae</taxon>
        <taxon>Streptophyta</taxon>
        <taxon>Embryophyta</taxon>
        <taxon>Tracheophyta</taxon>
        <taxon>Spermatophyta</taxon>
        <taxon>Magnoliopsida</taxon>
        <taxon>eudicotyledons</taxon>
        <taxon>Gunneridae</taxon>
        <taxon>Pentapetalae</taxon>
        <taxon>asterids</taxon>
        <taxon>lamiids</taxon>
        <taxon>Solanales</taxon>
        <taxon>Solanaceae</taxon>
        <taxon>Solanoideae</taxon>
        <taxon>Solaneae</taxon>
        <taxon>Solanum</taxon>
        <taxon>Solanum subgen. Lycopersicon</taxon>
    </lineage>
</organism>
<proteinExistence type="predicted"/>
<dbReference type="PaxDb" id="4081-Solyc08g062100.1.1"/>
<name>A0A3Q7IIV0_SOLLC</name>
<dbReference type="AlphaFoldDB" id="A0A3Q7IIV0"/>